<evidence type="ECO:0000256" key="1">
    <source>
        <dbReference type="SAM" id="Coils"/>
    </source>
</evidence>
<accession>A0A415E4Y3</accession>
<dbReference type="Pfam" id="PF14236">
    <property type="entry name" value="DruA"/>
    <property type="match status" value="2"/>
</dbReference>
<organism evidence="2 3">
    <name type="scientific">Emergencia timonensis</name>
    <dbReference type="NCBI Taxonomy" id="1776384"/>
    <lineage>
        <taxon>Bacteria</taxon>
        <taxon>Bacillati</taxon>
        <taxon>Bacillota</taxon>
        <taxon>Clostridia</taxon>
        <taxon>Peptostreptococcales</taxon>
        <taxon>Anaerovoracaceae</taxon>
        <taxon>Emergencia</taxon>
    </lineage>
</organism>
<dbReference type="RefSeq" id="WP_118335437.1">
    <property type="nucleotide sequence ID" value="NZ_AP025567.1"/>
</dbReference>
<dbReference type="OrthoDB" id="257964at2"/>
<dbReference type="InterPro" id="IPR025639">
    <property type="entry name" value="DruA"/>
</dbReference>
<proteinExistence type="predicted"/>
<gene>
    <name evidence="2" type="ORF">DW099_10050</name>
</gene>
<keyword evidence="3" id="KW-1185">Reference proteome</keyword>
<evidence type="ECO:0000313" key="3">
    <source>
        <dbReference type="Proteomes" id="UP000284841"/>
    </source>
</evidence>
<dbReference type="Proteomes" id="UP000284841">
    <property type="component" value="Unassembled WGS sequence"/>
</dbReference>
<dbReference type="AlphaFoldDB" id="A0A415E4Y3"/>
<dbReference type="EMBL" id="QRMS01000002">
    <property type="protein sequence ID" value="RHJ88702.1"/>
    <property type="molecule type" value="Genomic_DNA"/>
</dbReference>
<keyword evidence="1" id="KW-0175">Coiled coil</keyword>
<evidence type="ECO:0000313" key="2">
    <source>
        <dbReference type="EMBL" id="RHJ88702.1"/>
    </source>
</evidence>
<feature type="coiled-coil region" evidence="1">
    <location>
        <begin position="325"/>
        <end position="352"/>
    </location>
</feature>
<sequence>MAIEANEISEAFMPCLDDKHMQRFQKLIKKIEGAFPNYKNHLVQQEIAAFNDELEESDCEDLKYMTALRVLSDLTQQGWQLDVHPDEKLYLTMLTENSNDKAYVRSRLNSEKKAQFSDPAILRFIERMEKPKNYNGNTISIRNLIGSKEELIRKIQGNEHVIEPYLQLISHATDEHTGYRDIDIWRYFRYTWSIPYKSMPGRNLFYLVRDASQEFHPVIGIFALGNSVLNLTVRDDEIGWTIDGIKKNLERRCLKEISSQMVSQTNGGTVGYKRTCYLETEEEHQRRANEYSKKIVSVLLKNLKNAINDIYVKDLDYHRGTKNPSKEAVDRLKQLSQELRELALNNKKTVKVKNWENEAKETLFKKKRAAELSKLLDALRCFNENKNADSYIWLSSMLKTEKGRKAVNVALVANRKTKIGSNMMEIIVCGAIPPYNELLGGKLVSILACSPTVIRDCTEKYKSQVSEIASRMKGKKVVRDSRLVFLGTTSLYSVGSSQYNRIKVPMSDTFTLQFKRMGITEGYGTVYFSKETTGMMMRLLELQDGGRRINNIFGEGTSPRFRLISRGLSTIGVKADAFLNHYSPRIVYSIELAENTNDFLLGYTEDISYPFDISNNNAVLAKTQEMIDFWYNRWMTKRLETVDIIQRLERFTPEDILLSYTR</sequence>
<protein>
    <submittedName>
        <fullName evidence="2">DUF4338 domain-containing protein</fullName>
    </submittedName>
</protein>
<reference evidence="2 3" key="1">
    <citation type="submission" date="2018-08" db="EMBL/GenBank/DDBJ databases">
        <title>A genome reference for cultivated species of the human gut microbiota.</title>
        <authorList>
            <person name="Zou Y."/>
            <person name="Xue W."/>
            <person name="Luo G."/>
        </authorList>
    </citation>
    <scope>NUCLEOTIDE SEQUENCE [LARGE SCALE GENOMIC DNA]</scope>
    <source>
        <strain evidence="2 3">AM07-24</strain>
    </source>
</reference>
<name>A0A415E4Y3_9FIRM</name>
<comment type="caution">
    <text evidence="2">The sequence shown here is derived from an EMBL/GenBank/DDBJ whole genome shotgun (WGS) entry which is preliminary data.</text>
</comment>